<comment type="caution">
    <text evidence="2">The sequence shown here is derived from an EMBL/GenBank/DDBJ whole genome shotgun (WGS) entry which is preliminary data.</text>
</comment>
<reference evidence="2 3" key="1">
    <citation type="submission" date="2016-02" db="EMBL/GenBank/DDBJ databases">
        <title>Genome analysis of coral dinoflagellate symbionts highlights evolutionary adaptations to a symbiotic lifestyle.</title>
        <authorList>
            <person name="Aranda M."/>
            <person name="Li Y."/>
            <person name="Liew Y.J."/>
            <person name="Baumgarten S."/>
            <person name="Simakov O."/>
            <person name="Wilson M."/>
            <person name="Piel J."/>
            <person name="Ashoor H."/>
            <person name="Bougouffa S."/>
            <person name="Bajic V.B."/>
            <person name="Ryu T."/>
            <person name="Ravasi T."/>
            <person name="Bayer T."/>
            <person name="Micklem G."/>
            <person name="Kim H."/>
            <person name="Bhak J."/>
            <person name="Lajeunesse T.C."/>
            <person name="Voolstra C.R."/>
        </authorList>
    </citation>
    <scope>NUCLEOTIDE SEQUENCE [LARGE SCALE GENOMIC DNA]</scope>
    <source>
        <strain evidence="2 3">CCMP2467</strain>
    </source>
</reference>
<protein>
    <submittedName>
        <fullName evidence="2">Uncharacterized protein</fullName>
    </submittedName>
</protein>
<name>A0A1Q9DMM0_SYMMI</name>
<dbReference type="Proteomes" id="UP000186817">
    <property type="component" value="Unassembled WGS sequence"/>
</dbReference>
<gene>
    <name evidence="2" type="ORF">AK812_SmicGene21342</name>
</gene>
<sequence length="315" mass="33939">MWEKLPCTRTLVEVQEDVGGLRDSEFRLQTRETVSLVTDTRQRICGGRVLLRIRLAPDEVPVPLDLTVHFRGNSVMSDLLPFSNLPGSWLRIALHAPGEDPWRRSAKALRKEHMMLWDAILQSDIKSFSQVEEKLMCSTLAECKSAAAQGAGEIQGRIIRRALDCSGLHAKLCVLLFSFWLDDDDAAAAADDNDDDGDDGGDEVDDGDDDIDDADDGDDDECGDVDDDGDDDEAPALRESGAAFTLSDFLALAMPPLLSAAGDVLAEGVEAQKSGPVWDLGCGRIKGIKGSGSKATVQVAAWPLEAGDSLGIWVA</sequence>
<organism evidence="2 3">
    <name type="scientific">Symbiodinium microadriaticum</name>
    <name type="common">Dinoflagellate</name>
    <name type="synonym">Zooxanthella microadriatica</name>
    <dbReference type="NCBI Taxonomy" id="2951"/>
    <lineage>
        <taxon>Eukaryota</taxon>
        <taxon>Sar</taxon>
        <taxon>Alveolata</taxon>
        <taxon>Dinophyceae</taxon>
        <taxon>Suessiales</taxon>
        <taxon>Symbiodiniaceae</taxon>
        <taxon>Symbiodinium</taxon>
    </lineage>
</organism>
<dbReference type="OrthoDB" id="272162at2759"/>
<dbReference type="EMBL" id="LSRX01000467">
    <property type="protein sequence ID" value="OLP96418.1"/>
    <property type="molecule type" value="Genomic_DNA"/>
</dbReference>
<feature type="region of interest" description="Disordered" evidence="1">
    <location>
        <begin position="189"/>
        <end position="234"/>
    </location>
</feature>
<evidence type="ECO:0000256" key="1">
    <source>
        <dbReference type="SAM" id="MobiDB-lite"/>
    </source>
</evidence>
<proteinExistence type="predicted"/>
<evidence type="ECO:0000313" key="2">
    <source>
        <dbReference type="EMBL" id="OLP96418.1"/>
    </source>
</evidence>
<dbReference type="AlphaFoldDB" id="A0A1Q9DMM0"/>
<evidence type="ECO:0000313" key="3">
    <source>
        <dbReference type="Proteomes" id="UP000186817"/>
    </source>
</evidence>
<keyword evidence="3" id="KW-1185">Reference proteome</keyword>
<accession>A0A1Q9DMM0</accession>